<feature type="region of interest" description="Disordered" evidence="1">
    <location>
        <begin position="82"/>
        <end position="108"/>
    </location>
</feature>
<reference evidence="3 4" key="1">
    <citation type="submission" date="2020-07" db="EMBL/GenBank/DDBJ databases">
        <title>Genomic Encyclopedia of Type Strains, Phase IV (KMG-IV): sequencing the most valuable type-strain genomes for metagenomic binning, comparative biology and taxonomic classification.</title>
        <authorList>
            <person name="Goeker M."/>
        </authorList>
    </citation>
    <scope>NUCLEOTIDE SEQUENCE [LARGE SCALE GENOMIC DNA]</scope>
    <source>
        <strain evidence="3 4">DSM 29043</strain>
    </source>
</reference>
<gene>
    <name evidence="3" type="ORF">FHS75_000131</name>
</gene>
<keyword evidence="2" id="KW-1133">Transmembrane helix</keyword>
<dbReference type="AlphaFoldDB" id="A0A7Y9XVE7"/>
<protein>
    <submittedName>
        <fullName evidence="3">Putative integral membrane protein</fullName>
    </submittedName>
</protein>
<proteinExistence type="predicted"/>
<keyword evidence="2" id="KW-0472">Membrane</keyword>
<evidence type="ECO:0000313" key="3">
    <source>
        <dbReference type="EMBL" id="NYH93826.1"/>
    </source>
</evidence>
<feature type="transmembrane region" description="Helical" evidence="2">
    <location>
        <begin position="7"/>
        <end position="25"/>
    </location>
</feature>
<dbReference type="Proteomes" id="UP000522081">
    <property type="component" value="Unassembled WGS sequence"/>
</dbReference>
<evidence type="ECO:0000256" key="2">
    <source>
        <dbReference type="SAM" id="Phobius"/>
    </source>
</evidence>
<name>A0A7Y9XVE7_9SPHN</name>
<organism evidence="3 4">
    <name type="scientific">Novosphingobium marinum</name>
    <dbReference type="NCBI Taxonomy" id="1514948"/>
    <lineage>
        <taxon>Bacteria</taxon>
        <taxon>Pseudomonadati</taxon>
        <taxon>Pseudomonadota</taxon>
        <taxon>Alphaproteobacteria</taxon>
        <taxon>Sphingomonadales</taxon>
        <taxon>Sphingomonadaceae</taxon>
        <taxon>Novosphingobium</taxon>
    </lineage>
</organism>
<keyword evidence="2" id="KW-0812">Transmembrane</keyword>
<feature type="transmembrane region" description="Helical" evidence="2">
    <location>
        <begin position="45"/>
        <end position="64"/>
    </location>
</feature>
<dbReference type="RefSeq" id="WP_179405797.1">
    <property type="nucleotide sequence ID" value="NZ_BMGF01000001.1"/>
</dbReference>
<comment type="caution">
    <text evidence="3">The sequence shown here is derived from an EMBL/GenBank/DDBJ whole genome shotgun (WGS) entry which is preliminary data.</text>
</comment>
<accession>A0A7Y9XVE7</accession>
<keyword evidence="4" id="KW-1185">Reference proteome</keyword>
<evidence type="ECO:0000256" key="1">
    <source>
        <dbReference type="SAM" id="MobiDB-lite"/>
    </source>
</evidence>
<evidence type="ECO:0000313" key="4">
    <source>
        <dbReference type="Proteomes" id="UP000522081"/>
    </source>
</evidence>
<feature type="compositionally biased region" description="Low complexity" evidence="1">
    <location>
        <begin position="84"/>
        <end position="96"/>
    </location>
</feature>
<sequence length="108" mass="12300">MQIVRTVLWIAITAILVAFIAMNWVKAPVNIWPLEDGYLHFEWPVGVIALVFFLLGFVPLWLLHRASMWRMQRRVHSLENSVRAASTPSAAPMATTEDVATEEREQGI</sequence>
<dbReference type="EMBL" id="JACBZF010000001">
    <property type="protein sequence ID" value="NYH93826.1"/>
    <property type="molecule type" value="Genomic_DNA"/>
</dbReference>